<dbReference type="EMBL" id="VIIS01001513">
    <property type="protein sequence ID" value="KAF0297124.1"/>
    <property type="molecule type" value="Genomic_DNA"/>
</dbReference>
<evidence type="ECO:0000313" key="4">
    <source>
        <dbReference type="Proteomes" id="UP000440578"/>
    </source>
</evidence>
<keyword evidence="2" id="KW-1133">Transmembrane helix</keyword>
<reference evidence="3 4" key="1">
    <citation type="submission" date="2019-07" db="EMBL/GenBank/DDBJ databases">
        <title>Draft genome assembly of a fouling barnacle, Amphibalanus amphitrite (Darwin, 1854): The first reference genome for Thecostraca.</title>
        <authorList>
            <person name="Kim W."/>
        </authorList>
    </citation>
    <scope>NUCLEOTIDE SEQUENCE [LARGE SCALE GENOMIC DNA]</scope>
    <source>
        <strain evidence="3">SNU_AA5</strain>
        <tissue evidence="3">Soma without cirri and trophi</tissue>
    </source>
</reference>
<sequence>MQKNIFSGAICVKFPYGLRICIFYNSSVVYIFLTNNRQHSRDNREMLELAITSLSSMVLRNEHPRYGHDFLLKDPILWEVKPFYNAAMRYMRSLHASTTSRSEGQEIDLTPTKDED</sequence>
<evidence type="ECO:0000256" key="1">
    <source>
        <dbReference type="SAM" id="MobiDB-lite"/>
    </source>
</evidence>
<keyword evidence="4" id="KW-1185">Reference proteome</keyword>
<evidence type="ECO:0000313" key="3">
    <source>
        <dbReference type="EMBL" id="KAF0297124.1"/>
    </source>
</evidence>
<keyword evidence="2" id="KW-0812">Transmembrane</keyword>
<feature type="transmembrane region" description="Helical" evidence="2">
    <location>
        <begin position="16"/>
        <end position="33"/>
    </location>
</feature>
<feature type="region of interest" description="Disordered" evidence="1">
    <location>
        <begin position="96"/>
        <end position="116"/>
    </location>
</feature>
<dbReference type="Proteomes" id="UP000440578">
    <property type="component" value="Unassembled WGS sequence"/>
</dbReference>
<gene>
    <name evidence="3" type="ORF">FJT64_005452</name>
</gene>
<accession>A0A6A4VZY7</accession>
<dbReference type="AlphaFoldDB" id="A0A6A4VZY7"/>
<name>A0A6A4VZY7_AMPAM</name>
<evidence type="ECO:0000256" key="2">
    <source>
        <dbReference type="SAM" id="Phobius"/>
    </source>
</evidence>
<keyword evidence="2" id="KW-0472">Membrane</keyword>
<comment type="caution">
    <text evidence="3">The sequence shown here is derived from an EMBL/GenBank/DDBJ whole genome shotgun (WGS) entry which is preliminary data.</text>
</comment>
<protein>
    <submittedName>
        <fullName evidence="3">Uncharacterized protein</fullName>
    </submittedName>
</protein>
<organism evidence="3 4">
    <name type="scientific">Amphibalanus amphitrite</name>
    <name type="common">Striped barnacle</name>
    <name type="synonym">Balanus amphitrite</name>
    <dbReference type="NCBI Taxonomy" id="1232801"/>
    <lineage>
        <taxon>Eukaryota</taxon>
        <taxon>Metazoa</taxon>
        <taxon>Ecdysozoa</taxon>
        <taxon>Arthropoda</taxon>
        <taxon>Crustacea</taxon>
        <taxon>Multicrustacea</taxon>
        <taxon>Cirripedia</taxon>
        <taxon>Thoracica</taxon>
        <taxon>Thoracicalcarea</taxon>
        <taxon>Balanomorpha</taxon>
        <taxon>Balanoidea</taxon>
        <taxon>Balanidae</taxon>
        <taxon>Amphibalaninae</taxon>
        <taxon>Amphibalanus</taxon>
    </lineage>
</organism>
<proteinExistence type="predicted"/>